<feature type="domain" description="NAD(P)-binding" evidence="1">
    <location>
        <begin position="5"/>
        <end position="184"/>
    </location>
</feature>
<evidence type="ECO:0000313" key="2">
    <source>
        <dbReference type="EMBL" id="SVE64991.1"/>
    </source>
</evidence>
<dbReference type="PANTHER" id="PTHR43000">
    <property type="entry name" value="DTDP-D-GLUCOSE 4,6-DEHYDRATASE-RELATED"/>
    <property type="match status" value="1"/>
</dbReference>
<dbReference type="Gene3D" id="3.40.50.720">
    <property type="entry name" value="NAD(P)-binding Rossmann-like Domain"/>
    <property type="match status" value="1"/>
</dbReference>
<accession>A0A383F7M8</accession>
<dbReference type="InterPro" id="IPR016040">
    <property type="entry name" value="NAD(P)-bd_dom"/>
</dbReference>
<sequence length="186" mass="21180">MKKIIVTGGSGFIGSNLVKFLLKKNYFVINIDCLKYSANPYNTKNLNKNKNYIFYKLDINNKNKITRILKKYKPDAIFNLAAETHVDRSIDKPYNFIHSNILGTYNLLESILAYKKKIKLIHISTDEVYGDVVKGRSDEKSAYKPSSPYSSSKASADHLVKAYIRTYKISAVISNCCNNYGPNQFP</sequence>
<name>A0A383F7M8_9ZZZZ</name>
<dbReference type="InterPro" id="IPR036291">
    <property type="entry name" value="NAD(P)-bd_dom_sf"/>
</dbReference>
<dbReference type="AlphaFoldDB" id="A0A383F7M8"/>
<reference evidence="2" key="1">
    <citation type="submission" date="2018-05" db="EMBL/GenBank/DDBJ databases">
        <authorList>
            <person name="Lanie J.A."/>
            <person name="Ng W.-L."/>
            <person name="Kazmierczak K.M."/>
            <person name="Andrzejewski T.M."/>
            <person name="Davidsen T.M."/>
            <person name="Wayne K.J."/>
            <person name="Tettelin H."/>
            <person name="Glass J.I."/>
            <person name="Rusch D."/>
            <person name="Podicherti R."/>
            <person name="Tsui H.-C.T."/>
            <person name="Winkler M.E."/>
        </authorList>
    </citation>
    <scope>NUCLEOTIDE SEQUENCE</scope>
</reference>
<gene>
    <name evidence="2" type="ORF">METZ01_LOCUS517845</name>
</gene>
<evidence type="ECO:0000259" key="1">
    <source>
        <dbReference type="Pfam" id="PF16363"/>
    </source>
</evidence>
<proteinExistence type="predicted"/>
<dbReference type="SUPFAM" id="SSF51735">
    <property type="entry name" value="NAD(P)-binding Rossmann-fold domains"/>
    <property type="match status" value="1"/>
</dbReference>
<dbReference type="EMBL" id="UINC01232148">
    <property type="protein sequence ID" value="SVE64991.1"/>
    <property type="molecule type" value="Genomic_DNA"/>
</dbReference>
<feature type="non-terminal residue" evidence="2">
    <location>
        <position position="186"/>
    </location>
</feature>
<dbReference type="Pfam" id="PF16363">
    <property type="entry name" value="GDP_Man_Dehyd"/>
    <property type="match status" value="1"/>
</dbReference>
<organism evidence="2">
    <name type="scientific">marine metagenome</name>
    <dbReference type="NCBI Taxonomy" id="408172"/>
    <lineage>
        <taxon>unclassified sequences</taxon>
        <taxon>metagenomes</taxon>
        <taxon>ecological metagenomes</taxon>
    </lineage>
</organism>
<protein>
    <recommendedName>
        <fullName evidence="1">NAD(P)-binding domain-containing protein</fullName>
    </recommendedName>
</protein>